<dbReference type="AlphaFoldDB" id="A0A0F9E5N2"/>
<dbReference type="Gene3D" id="3.40.30.10">
    <property type="entry name" value="Glutaredoxin"/>
    <property type="match status" value="1"/>
</dbReference>
<organism evidence="3">
    <name type="scientific">marine sediment metagenome</name>
    <dbReference type="NCBI Taxonomy" id="412755"/>
    <lineage>
        <taxon>unclassified sequences</taxon>
        <taxon>metagenomes</taxon>
        <taxon>ecological metagenomes</taxon>
    </lineage>
</organism>
<comment type="caution">
    <text evidence="3">The sequence shown here is derived from an EMBL/GenBank/DDBJ whole genome shotgun (WGS) entry which is preliminary data.</text>
</comment>
<dbReference type="Pfam" id="PF13899">
    <property type="entry name" value="Thioredoxin_7"/>
    <property type="match status" value="1"/>
</dbReference>
<dbReference type="PANTHER" id="PTHR35458:SF8">
    <property type="entry name" value="SLR0650 PROTEIN"/>
    <property type="match status" value="1"/>
</dbReference>
<evidence type="ECO:0000256" key="1">
    <source>
        <dbReference type="SAM" id="Phobius"/>
    </source>
</evidence>
<evidence type="ECO:0000259" key="2">
    <source>
        <dbReference type="Pfam" id="PF01936"/>
    </source>
</evidence>
<keyword evidence="1" id="KW-0812">Transmembrane</keyword>
<dbReference type="GO" id="GO:0004540">
    <property type="term" value="F:RNA nuclease activity"/>
    <property type="evidence" value="ECO:0007669"/>
    <property type="project" value="InterPro"/>
</dbReference>
<keyword evidence="1" id="KW-0472">Membrane</keyword>
<sequence>MNDKTSENIYSEQRIGVFVDVQNMYYSARNIYKAKVNFQTILKEAVKNRQLIRAIAYVIKADVKDESNFFEALKSLGYEVKAKDLQVFYGGAKKGDWDIGIAMDMIELAPKLDAVVLISGDGDFVPLVKHIKHAMGFLLLLIAVKMIMALRDEMKSNVLVYAVILSFCTWMWGCWVVFSTPFKRKVQIRVIAVVLAVVCGFGFLASDKEAHIDWQPYDATVIQAAKESGQGVLIKFTADWCTTCAIVDKLVYQRKDIVKLVERKGLLAIKADTTTAEMKATIDLSSVYNEPAVPVTIILLPDGGEKHLPGFIKKEDVREVLEGLPDVPAGEREENQVMESW</sequence>
<feature type="transmembrane region" description="Helical" evidence="1">
    <location>
        <begin position="158"/>
        <end position="180"/>
    </location>
</feature>
<protein>
    <recommendedName>
        <fullName evidence="2">NYN domain-containing protein</fullName>
    </recommendedName>
</protein>
<dbReference type="SUPFAM" id="SSF52833">
    <property type="entry name" value="Thioredoxin-like"/>
    <property type="match status" value="1"/>
</dbReference>
<dbReference type="PANTHER" id="PTHR35458">
    <property type="entry name" value="SLR0755 PROTEIN"/>
    <property type="match status" value="1"/>
</dbReference>
<dbReference type="InterPro" id="IPR021139">
    <property type="entry name" value="NYN"/>
</dbReference>
<dbReference type="Gene3D" id="3.40.50.1010">
    <property type="entry name" value="5'-nuclease"/>
    <property type="match status" value="1"/>
</dbReference>
<dbReference type="InterPro" id="IPR047140">
    <property type="entry name" value="LabA"/>
</dbReference>
<evidence type="ECO:0000313" key="3">
    <source>
        <dbReference type="EMBL" id="KKL61536.1"/>
    </source>
</evidence>
<dbReference type="CDD" id="cd10911">
    <property type="entry name" value="PIN_LabA"/>
    <property type="match status" value="1"/>
</dbReference>
<dbReference type="Pfam" id="PF01936">
    <property type="entry name" value="NYN"/>
    <property type="match status" value="1"/>
</dbReference>
<feature type="transmembrane region" description="Helical" evidence="1">
    <location>
        <begin position="186"/>
        <end position="205"/>
    </location>
</feature>
<dbReference type="InterPro" id="IPR017937">
    <property type="entry name" value="Thioredoxin_CS"/>
</dbReference>
<gene>
    <name evidence="3" type="ORF">LCGC14_2194330</name>
</gene>
<proteinExistence type="predicted"/>
<dbReference type="PROSITE" id="PS00194">
    <property type="entry name" value="THIOREDOXIN_1"/>
    <property type="match status" value="1"/>
</dbReference>
<keyword evidence="1" id="KW-1133">Transmembrane helix</keyword>
<accession>A0A0F9E5N2</accession>
<feature type="domain" description="NYN" evidence="2">
    <location>
        <begin position="14"/>
        <end position="143"/>
    </location>
</feature>
<dbReference type="InterPro" id="IPR036249">
    <property type="entry name" value="Thioredoxin-like_sf"/>
</dbReference>
<name>A0A0F9E5N2_9ZZZZ</name>
<dbReference type="EMBL" id="LAZR01028788">
    <property type="protein sequence ID" value="KKL61536.1"/>
    <property type="molecule type" value="Genomic_DNA"/>
</dbReference>
<reference evidence="3" key="1">
    <citation type="journal article" date="2015" name="Nature">
        <title>Complex archaea that bridge the gap between prokaryotes and eukaryotes.</title>
        <authorList>
            <person name="Spang A."/>
            <person name="Saw J.H."/>
            <person name="Jorgensen S.L."/>
            <person name="Zaremba-Niedzwiedzka K."/>
            <person name="Martijn J."/>
            <person name="Lind A.E."/>
            <person name="van Eijk R."/>
            <person name="Schleper C."/>
            <person name="Guy L."/>
            <person name="Ettema T.J."/>
        </authorList>
    </citation>
    <scope>NUCLEOTIDE SEQUENCE</scope>
</reference>